<dbReference type="AlphaFoldDB" id="A0A7N1A319"/>
<dbReference type="EnsemblPlants" id="Kaladp0087s0001.1.v1.1">
    <property type="protein sequence ID" value="Kaladp0087s0001.1.v1.1.CDS.1"/>
    <property type="gene ID" value="Kaladp0087s0001.v1.1"/>
</dbReference>
<organism evidence="1 2">
    <name type="scientific">Kalanchoe fedtschenkoi</name>
    <name type="common">Lavender scallops</name>
    <name type="synonym">South American air plant</name>
    <dbReference type="NCBI Taxonomy" id="63787"/>
    <lineage>
        <taxon>Eukaryota</taxon>
        <taxon>Viridiplantae</taxon>
        <taxon>Streptophyta</taxon>
        <taxon>Embryophyta</taxon>
        <taxon>Tracheophyta</taxon>
        <taxon>Spermatophyta</taxon>
        <taxon>Magnoliopsida</taxon>
        <taxon>eudicotyledons</taxon>
        <taxon>Gunneridae</taxon>
        <taxon>Pentapetalae</taxon>
        <taxon>Saxifragales</taxon>
        <taxon>Crassulaceae</taxon>
        <taxon>Kalanchoe</taxon>
    </lineage>
</organism>
<accession>A0A7N1A319</accession>
<sequence>MVNFRSVTIERANLIFIQQRRKGIRRGDFVCWRKKKRRRIEQAAKLKTTPYERDSYLLQNTAVLKSSVFNLQELRQIVLQWFATYRQSSETPPQAQPDTDCAG</sequence>
<proteinExistence type="predicted"/>
<name>A0A7N1A319_KALFE</name>
<keyword evidence="2" id="KW-1185">Reference proteome</keyword>
<reference evidence="1" key="1">
    <citation type="submission" date="2021-01" db="UniProtKB">
        <authorList>
            <consortium name="EnsemblPlants"/>
        </authorList>
    </citation>
    <scope>IDENTIFICATION</scope>
</reference>
<dbReference type="Proteomes" id="UP000594263">
    <property type="component" value="Unplaced"/>
</dbReference>
<evidence type="ECO:0000313" key="1">
    <source>
        <dbReference type="EnsemblPlants" id="Kaladp0087s0001.1.v1.1.CDS.1"/>
    </source>
</evidence>
<evidence type="ECO:0000313" key="2">
    <source>
        <dbReference type="Proteomes" id="UP000594263"/>
    </source>
</evidence>
<dbReference type="Gramene" id="Kaladp0087s0001.1.v1.1">
    <property type="protein sequence ID" value="Kaladp0087s0001.1.v1.1.CDS.1"/>
    <property type="gene ID" value="Kaladp0087s0001.v1.1"/>
</dbReference>
<protein>
    <submittedName>
        <fullName evidence="1">Uncharacterized protein</fullName>
    </submittedName>
</protein>